<dbReference type="RefSeq" id="WP_067557589.1">
    <property type="nucleotide sequence ID" value="NZ_LPXN01000123.1"/>
</dbReference>
<evidence type="ECO:0000313" key="2">
    <source>
        <dbReference type="EMBL" id="KZD06355.1"/>
    </source>
</evidence>
<accession>A0A154VYL6</accession>
<dbReference type="Proteomes" id="UP000076400">
    <property type="component" value="Unassembled WGS sequence"/>
</dbReference>
<evidence type="ECO:0000313" key="3">
    <source>
        <dbReference type="Proteomes" id="UP000076400"/>
    </source>
</evidence>
<evidence type="ECO:0000256" key="1">
    <source>
        <dbReference type="SAM" id="MobiDB-lite"/>
    </source>
</evidence>
<dbReference type="AlphaFoldDB" id="A0A154VYL6"/>
<comment type="caution">
    <text evidence="2">The sequence shown here is derived from an EMBL/GenBank/DDBJ whole genome shotgun (WGS) entry which is preliminary data.</text>
</comment>
<feature type="region of interest" description="Disordered" evidence="1">
    <location>
        <begin position="75"/>
        <end position="105"/>
    </location>
</feature>
<protein>
    <submittedName>
        <fullName evidence="2">Uncharacterized protein</fullName>
    </submittedName>
</protein>
<dbReference type="STRING" id="580166.AUP43_10955"/>
<reference evidence="2 3" key="1">
    <citation type="submission" date="2015-12" db="EMBL/GenBank/DDBJ databases">
        <title>Genome sequence of Oceanibaculum pacificum MCCC 1A02656.</title>
        <authorList>
            <person name="Lu L."/>
            <person name="Lai Q."/>
            <person name="Shao Z."/>
            <person name="Qian P."/>
        </authorList>
    </citation>
    <scope>NUCLEOTIDE SEQUENCE [LARGE SCALE GENOMIC DNA]</scope>
    <source>
        <strain evidence="2 3">MCCC 1A02656</strain>
    </source>
</reference>
<keyword evidence="3" id="KW-1185">Reference proteome</keyword>
<name>A0A154VYL6_9PROT</name>
<sequence length="105" mass="11189">MPLWKIVPTAAPDDSRWLDFPRWREVVVRADTPAQAVLLAAEALGRRPDQVGNESPSNMTGLEDEKLYAVQRLEADDTPGGAPGIVRATPADGPPPGGTKTVTTS</sequence>
<dbReference type="OrthoDB" id="7363214at2"/>
<gene>
    <name evidence="2" type="ORF">AUP43_10955</name>
</gene>
<organism evidence="2 3">
    <name type="scientific">Oceanibaculum pacificum</name>
    <dbReference type="NCBI Taxonomy" id="580166"/>
    <lineage>
        <taxon>Bacteria</taxon>
        <taxon>Pseudomonadati</taxon>
        <taxon>Pseudomonadota</taxon>
        <taxon>Alphaproteobacteria</taxon>
        <taxon>Rhodospirillales</taxon>
        <taxon>Oceanibaculaceae</taxon>
        <taxon>Oceanibaculum</taxon>
    </lineage>
</organism>
<proteinExistence type="predicted"/>
<dbReference type="EMBL" id="LPXN01000123">
    <property type="protein sequence ID" value="KZD06355.1"/>
    <property type="molecule type" value="Genomic_DNA"/>
</dbReference>